<evidence type="ECO:0000256" key="2">
    <source>
        <dbReference type="ARBA" id="ARBA00007783"/>
    </source>
</evidence>
<dbReference type="PANTHER" id="PTHR30413:SF8">
    <property type="entry name" value="TRANSPORT PERMEASE PROTEIN"/>
    <property type="match status" value="1"/>
</dbReference>
<accession>A0A1H7PYE4</accession>
<keyword evidence="7 8" id="KW-0472">Membrane</keyword>
<comment type="subcellular location">
    <subcellularLocation>
        <location evidence="1">Cell inner membrane</location>
        <topology evidence="1">Multi-pass membrane protein</topology>
    </subcellularLocation>
</comment>
<feature type="transmembrane region" description="Helical" evidence="8">
    <location>
        <begin position="40"/>
        <end position="61"/>
    </location>
</feature>
<dbReference type="GO" id="GO:0043190">
    <property type="term" value="C:ATP-binding cassette (ABC) transporter complex"/>
    <property type="evidence" value="ECO:0007669"/>
    <property type="project" value="InterPro"/>
</dbReference>
<sequence length="267" mass="29544">MITLPRTAPLARRASLASSRAVFALVLREMSTTYGRSPGGYLWAIAEPAAGIVLLTLIFSIGFRAPALGTSFALFYAGGILPFLMFLDISNKLGQTILFSKNLLSYPRITFVDALLARLILNTLTQLMVHFIILLFIVHALDTHTVPDMGKIATAYGMVIALAAGVGTLNSFLTAAYPLWQTIWAITTRPLFIVSCIFFIFEAVPRPYADYLWFNPLVHVVGQMRDGYFPFYHPSHVSAIYVLGLSAICLISGLLLLRRFHRDALLK</sequence>
<organism evidence="10 11">
    <name type="scientific">Roseovarius azorensis</name>
    <dbReference type="NCBI Taxonomy" id="1287727"/>
    <lineage>
        <taxon>Bacteria</taxon>
        <taxon>Pseudomonadati</taxon>
        <taxon>Pseudomonadota</taxon>
        <taxon>Alphaproteobacteria</taxon>
        <taxon>Rhodobacterales</taxon>
        <taxon>Roseobacteraceae</taxon>
        <taxon>Roseovarius</taxon>
    </lineage>
</organism>
<protein>
    <submittedName>
        <fullName evidence="10">Capsular polysaccharide transport system permease protein</fullName>
    </submittedName>
</protein>
<gene>
    <name evidence="10" type="ORF">SAMN05443999_105118</name>
</gene>
<evidence type="ECO:0000256" key="8">
    <source>
        <dbReference type="SAM" id="Phobius"/>
    </source>
</evidence>
<dbReference type="GO" id="GO:0015920">
    <property type="term" value="P:lipopolysaccharide transport"/>
    <property type="evidence" value="ECO:0007669"/>
    <property type="project" value="TreeGrafter"/>
</dbReference>
<feature type="transmembrane region" description="Helical" evidence="8">
    <location>
        <begin position="115"/>
        <end position="141"/>
    </location>
</feature>
<dbReference type="InterPro" id="IPR000412">
    <property type="entry name" value="ABC_2_transport"/>
</dbReference>
<dbReference type="Proteomes" id="UP000199582">
    <property type="component" value="Unassembled WGS sequence"/>
</dbReference>
<keyword evidence="3" id="KW-0813">Transport</keyword>
<feature type="domain" description="ABC-2 type transporter transmembrane" evidence="9">
    <location>
        <begin position="21"/>
        <end position="229"/>
    </location>
</feature>
<evidence type="ECO:0000256" key="7">
    <source>
        <dbReference type="ARBA" id="ARBA00023136"/>
    </source>
</evidence>
<keyword evidence="6 8" id="KW-1133">Transmembrane helix</keyword>
<evidence type="ECO:0000313" key="11">
    <source>
        <dbReference type="Proteomes" id="UP000199582"/>
    </source>
</evidence>
<evidence type="ECO:0000256" key="1">
    <source>
        <dbReference type="ARBA" id="ARBA00004429"/>
    </source>
</evidence>
<dbReference type="PRINTS" id="PR00164">
    <property type="entry name" value="ABC2TRNSPORT"/>
</dbReference>
<dbReference type="STRING" id="1287727.SAMN05443999_105118"/>
<evidence type="ECO:0000256" key="4">
    <source>
        <dbReference type="ARBA" id="ARBA00022475"/>
    </source>
</evidence>
<reference evidence="10 11" key="1">
    <citation type="submission" date="2016-10" db="EMBL/GenBank/DDBJ databases">
        <authorList>
            <person name="de Groot N.N."/>
        </authorList>
    </citation>
    <scope>NUCLEOTIDE SEQUENCE [LARGE SCALE GENOMIC DNA]</scope>
    <source>
        <strain evidence="10 11">DSM 100674</strain>
    </source>
</reference>
<dbReference type="GO" id="GO:0140359">
    <property type="term" value="F:ABC-type transporter activity"/>
    <property type="evidence" value="ECO:0007669"/>
    <property type="project" value="InterPro"/>
</dbReference>
<dbReference type="Pfam" id="PF01061">
    <property type="entry name" value="ABC2_membrane"/>
    <property type="match status" value="1"/>
</dbReference>
<feature type="transmembrane region" description="Helical" evidence="8">
    <location>
        <begin position="238"/>
        <end position="257"/>
    </location>
</feature>
<dbReference type="EMBL" id="FOAG01000005">
    <property type="protein sequence ID" value="SEL40508.1"/>
    <property type="molecule type" value="Genomic_DNA"/>
</dbReference>
<keyword evidence="11" id="KW-1185">Reference proteome</keyword>
<dbReference type="RefSeq" id="WP_245770645.1">
    <property type="nucleotide sequence ID" value="NZ_FOAG01000005.1"/>
</dbReference>
<keyword evidence="4" id="KW-1003">Cell membrane</keyword>
<feature type="transmembrane region" description="Helical" evidence="8">
    <location>
        <begin position="153"/>
        <end position="179"/>
    </location>
</feature>
<evidence type="ECO:0000256" key="6">
    <source>
        <dbReference type="ARBA" id="ARBA00022989"/>
    </source>
</evidence>
<dbReference type="PANTHER" id="PTHR30413">
    <property type="entry name" value="INNER MEMBRANE TRANSPORT PERMEASE"/>
    <property type="match status" value="1"/>
</dbReference>
<dbReference type="InterPro" id="IPR013525">
    <property type="entry name" value="ABC2_TM"/>
</dbReference>
<evidence type="ECO:0000256" key="3">
    <source>
        <dbReference type="ARBA" id="ARBA00022448"/>
    </source>
</evidence>
<evidence type="ECO:0000313" key="10">
    <source>
        <dbReference type="EMBL" id="SEL40508.1"/>
    </source>
</evidence>
<evidence type="ECO:0000259" key="9">
    <source>
        <dbReference type="Pfam" id="PF01061"/>
    </source>
</evidence>
<proteinExistence type="inferred from homology"/>
<dbReference type="AlphaFoldDB" id="A0A1H7PYE4"/>
<keyword evidence="5 8" id="KW-0812">Transmembrane</keyword>
<name>A0A1H7PYE4_9RHOB</name>
<evidence type="ECO:0000256" key="5">
    <source>
        <dbReference type="ARBA" id="ARBA00022692"/>
    </source>
</evidence>
<comment type="similarity">
    <text evidence="2">Belongs to the ABC-2 integral membrane protein family.</text>
</comment>
<feature type="transmembrane region" description="Helical" evidence="8">
    <location>
        <begin position="73"/>
        <end position="94"/>
    </location>
</feature>